<feature type="domain" description="Neurotransmitter-gated ion-channel ligand-binding" evidence="1">
    <location>
        <begin position="53"/>
        <end position="104"/>
    </location>
</feature>
<name>A0A915EQW6_9BILA</name>
<keyword evidence="2" id="KW-1185">Reference proteome</keyword>
<dbReference type="WBParaSite" id="jg8845">
    <property type="protein sequence ID" value="jg8845"/>
    <property type="gene ID" value="jg8845"/>
</dbReference>
<dbReference type="InterPro" id="IPR006202">
    <property type="entry name" value="Neur_chan_lig-bd"/>
</dbReference>
<evidence type="ECO:0000313" key="2">
    <source>
        <dbReference type="Proteomes" id="UP000887574"/>
    </source>
</evidence>
<accession>A0A915EQW6</accession>
<dbReference type="InterPro" id="IPR036734">
    <property type="entry name" value="Neur_chan_lig-bd_sf"/>
</dbReference>
<evidence type="ECO:0000259" key="1">
    <source>
        <dbReference type="Pfam" id="PF02931"/>
    </source>
</evidence>
<sequence length="125" mass="14250">MLTTSLSVGQDVLVHGQSLPTQVSSPLIEGSGEELMDEEGEDTFSQTPPIHYRLEKYLMDNYNPKLIPRRNKKRPISVHFSIGLYQIIEVNEPQQYILLNSWIVEILLTLEFEALARIAEDHNGT</sequence>
<organism evidence="2 3">
    <name type="scientific">Ditylenchus dipsaci</name>
    <dbReference type="NCBI Taxonomy" id="166011"/>
    <lineage>
        <taxon>Eukaryota</taxon>
        <taxon>Metazoa</taxon>
        <taxon>Ecdysozoa</taxon>
        <taxon>Nematoda</taxon>
        <taxon>Chromadorea</taxon>
        <taxon>Rhabditida</taxon>
        <taxon>Tylenchina</taxon>
        <taxon>Tylenchomorpha</taxon>
        <taxon>Sphaerularioidea</taxon>
        <taxon>Anguinidae</taxon>
        <taxon>Anguininae</taxon>
        <taxon>Ditylenchus</taxon>
    </lineage>
</organism>
<dbReference type="Proteomes" id="UP000887574">
    <property type="component" value="Unplaced"/>
</dbReference>
<reference evidence="3" key="1">
    <citation type="submission" date="2022-11" db="UniProtKB">
        <authorList>
            <consortium name="WormBaseParasite"/>
        </authorList>
    </citation>
    <scope>IDENTIFICATION</scope>
</reference>
<dbReference type="Pfam" id="PF02931">
    <property type="entry name" value="Neur_chan_LBD"/>
    <property type="match status" value="1"/>
</dbReference>
<dbReference type="Gene3D" id="2.70.170.10">
    <property type="entry name" value="Neurotransmitter-gated ion-channel ligand-binding domain"/>
    <property type="match status" value="1"/>
</dbReference>
<dbReference type="AlphaFoldDB" id="A0A915EQW6"/>
<evidence type="ECO:0000313" key="3">
    <source>
        <dbReference type="WBParaSite" id="jg8845"/>
    </source>
</evidence>
<dbReference type="SUPFAM" id="SSF63712">
    <property type="entry name" value="Nicotinic receptor ligand binding domain-like"/>
    <property type="match status" value="1"/>
</dbReference>
<protein>
    <submittedName>
        <fullName evidence="3">Neurotransmitter-gated ion-channel ligand-binding domain-containing protein</fullName>
    </submittedName>
</protein>
<proteinExistence type="predicted"/>
<dbReference type="GO" id="GO:0005230">
    <property type="term" value="F:extracellular ligand-gated monoatomic ion channel activity"/>
    <property type="evidence" value="ECO:0007669"/>
    <property type="project" value="InterPro"/>
</dbReference>
<dbReference type="GO" id="GO:0016020">
    <property type="term" value="C:membrane"/>
    <property type="evidence" value="ECO:0007669"/>
    <property type="project" value="InterPro"/>
</dbReference>